<feature type="compositionally biased region" description="Polar residues" evidence="6">
    <location>
        <begin position="44"/>
        <end position="67"/>
    </location>
</feature>
<sequence>MGSTNQASPTDRPSTPTALSDRNVPESTQPSSPNSPKSHEISKGCTTPNSAWDSQSQRVLTDPNNPESPGGSRTYLLSRYPAKSQSIIGTTSGTSTPGADSISPKKSLGGDAIEGRRAEPPFHVFSHKKKKFLMYVAAIAGMFSSLSANIYFPALAQISKEIHVSMSLLSLTVTVYMIVQGLAPSFWGPLSDARGRRVTFIGTFVVYLAANIGLAFSNSLGSLMALRGLQAAGSAATISIGQGLISDIATPKERGSFTGTNQGIRVFGQAIGPVFGGLITQYLGYHAIFWVLFGAGAFALLALVIILPETLRSIAGNGSIRLKGINRPLYYKFTPPPEELVEHDLPPKQKLSFSMVFTPFRLLLEKDVFSIIFFGSVVYAVWSMVTSSTSALFQTRFHLNELELGLVFLPNGTASMLGAYLTGKLSKHDWVVMERRYRAEKKIPDDVALKKKELVDFPFEKTRMRNMWWMVLLFLISTALYGFSLLLDIIALPLILQFIISYTANSIFALNSTLVVDLYPGKSASATAVNNLVRCLLGALGVAVVQMIIDGVGAGPTFALFSGITLAATPLLLLEWRNGGRWAQDRRTRIATREKKAREENVEAVTVVQDVVAAKA</sequence>
<dbReference type="SUPFAM" id="SSF103473">
    <property type="entry name" value="MFS general substrate transporter"/>
    <property type="match status" value="1"/>
</dbReference>
<organism evidence="9 10">
    <name type="scientific">Amorphotheca resinae ATCC 22711</name>
    <dbReference type="NCBI Taxonomy" id="857342"/>
    <lineage>
        <taxon>Eukaryota</taxon>
        <taxon>Fungi</taxon>
        <taxon>Dikarya</taxon>
        <taxon>Ascomycota</taxon>
        <taxon>Pezizomycotina</taxon>
        <taxon>Leotiomycetes</taxon>
        <taxon>Helotiales</taxon>
        <taxon>Amorphothecaceae</taxon>
        <taxon>Amorphotheca</taxon>
    </lineage>
</organism>
<dbReference type="OrthoDB" id="440553at2759"/>
<dbReference type="PANTHER" id="PTHR23502">
    <property type="entry name" value="MAJOR FACILITATOR SUPERFAMILY"/>
    <property type="match status" value="1"/>
</dbReference>
<feature type="transmembrane region" description="Helical" evidence="7">
    <location>
        <begin position="132"/>
        <end position="152"/>
    </location>
</feature>
<evidence type="ECO:0000256" key="1">
    <source>
        <dbReference type="ARBA" id="ARBA00004141"/>
    </source>
</evidence>
<evidence type="ECO:0000256" key="7">
    <source>
        <dbReference type="SAM" id="Phobius"/>
    </source>
</evidence>
<feature type="region of interest" description="Disordered" evidence="6">
    <location>
        <begin position="1"/>
        <end position="113"/>
    </location>
</feature>
<dbReference type="Proteomes" id="UP000241818">
    <property type="component" value="Unassembled WGS sequence"/>
</dbReference>
<dbReference type="InterPro" id="IPR036259">
    <property type="entry name" value="MFS_trans_sf"/>
</dbReference>
<dbReference type="Pfam" id="PF07690">
    <property type="entry name" value="MFS_1"/>
    <property type="match status" value="1"/>
</dbReference>
<comment type="subcellular location">
    <subcellularLocation>
        <location evidence="1">Membrane</location>
        <topology evidence="1">Multi-pass membrane protein</topology>
    </subcellularLocation>
</comment>
<feature type="compositionally biased region" description="Polar residues" evidence="6">
    <location>
        <begin position="1"/>
        <end position="36"/>
    </location>
</feature>
<dbReference type="GO" id="GO:0022857">
    <property type="term" value="F:transmembrane transporter activity"/>
    <property type="evidence" value="ECO:0007669"/>
    <property type="project" value="InterPro"/>
</dbReference>
<evidence type="ECO:0000313" key="9">
    <source>
        <dbReference type="EMBL" id="PSS13230.1"/>
    </source>
</evidence>
<dbReference type="RefSeq" id="XP_024719221.1">
    <property type="nucleotide sequence ID" value="XM_024862861.1"/>
</dbReference>
<dbReference type="PROSITE" id="PS50850">
    <property type="entry name" value="MFS"/>
    <property type="match status" value="1"/>
</dbReference>
<dbReference type="PANTHER" id="PTHR23502:SF26">
    <property type="entry name" value="MAJOR FACILITATOR SUPERFAMILY (MFS) PROFILE DOMAIN-CONTAINING PROTEIN"/>
    <property type="match status" value="1"/>
</dbReference>
<dbReference type="InterPro" id="IPR020846">
    <property type="entry name" value="MFS_dom"/>
</dbReference>
<feature type="transmembrane region" description="Helical" evidence="7">
    <location>
        <begin position="405"/>
        <end position="423"/>
    </location>
</feature>
<feature type="compositionally biased region" description="Low complexity" evidence="6">
    <location>
        <begin position="84"/>
        <end position="96"/>
    </location>
</feature>
<feature type="transmembrane region" description="Helical" evidence="7">
    <location>
        <begin position="287"/>
        <end position="307"/>
    </location>
</feature>
<feature type="transmembrane region" description="Helical" evidence="7">
    <location>
        <begin position="531"/>
        <end position="549"/>
    </location>
</feature>
<evidence type="ECO:0000259" key="8">
    <source>
        <dbReference type="PROSITE" id="PS50850"/>
    </source>
</evidence>
<dbReference type="GO" id="GO:0005886">
    <property type="term" value="C:plasma membrane"/>
    <property type="evidence" value="ECO:0007669"/>
    <property type="project" value="TreeGrafter"/>
</dbReference>
<dbReference type="Gene3D" id="1.20.1250.20">
    <property type="entry name" value="MFS general substrate transporter like domains"/>
    <property type="match status" value="1"/>
</dbReference>
<dbReference type="EMBL" id="KZ679014">
    <property type="protein sequence ID" value="PSS13230.1"/>
    <property type="molecule type" value="Genomic_DNA"/>
</dbReference>
<dbReference type="Gene3D" id="1.20.1720.10">
    <property type="entry name" value="Multidrug resistance protein D"/>
    <property type="match status" value="1"/>
</dbReference>
<feature type="transmembrane region" description="Helical" evidence="7">
    <location>
        <begin position="467"/>
        <end position="492"/>
    </location>
</feature>
<name>A0A2T3AX68_AMORE</name>
<dbReference type="GeneID" id="36570942"/>
<feature type="domain" description="Major facilitator superfamily (MFS) profile" evidence="8">
    <location>
        <begin position="133"/>
        <end position="580"/>
    </location>
</feature>
<keyword evidence="5 7" id="KW-0472">Membrane</keyword>
<dbReference type="AlphaFoldDB" id="A0A2T3AX68"/>
<feature type="transmembrane region" description="Helical" evidence="7">
    <location>
        <begin position="164"/>
        <end position="186"/>
    </location>
</feature>
<evidence type="ECO:0000256" key="2">
    <source>
        <dbReference type="ARBA" id="ARBA00022448"/>
    </source>
</evidence>
<evidence type="ECO:0000256" key="5">
    <source>
        <dbReference type="ARBA" id="ARBA00023136"/>
    </source>
</evidence>
<dbReference type="STRING" id="857342.A0A2T3AX68"/>
<protein>
    <recommendedName>
        <fullName evidence="8">Major facilitator superfamily (MFS) profile domain-containing protein</fullName>
    </recommendedName>
</protein>
<dbReference type="FunFam" id="1.20.1250.20:FF:000172">
    <property type="entry name" value="MFS multidrug resistance transporter"/>
    <property type="match status" value="1"/>
</dbReference>
<gene>
    <name evidence="9" type="ORF">M430DRAFT_143997</name>
</gene>
<keyword evidence="2" id="KW-0813">Transport</keyword>
<keyword evidence="4 7" id="KW-1133">Transmembrane helix</keyword>
<accession>A0A2T3AX68</accession>
<feature type="transmembrane region" description="Helical" evidence="7">
    <location>
        <begin position="555"/>
        <end position="574"/>
    </location>
</feature>
<dbReference type="InParanoid" id="A0A2T3AX68"/>
<evidence type="ECO:0000256" key="3">
    <source>
        <dbReference type="ARBA" id="ARBA00022692"/>
    </source>
</evidence>
<evidence type="ECO:0000256" key="6">
    <source>
        <dbReference type="SAM" id="MobiDB-lite"/>
    </source>
</evidence>
<dbReference type="FunCoup" id="A0A2T3AX68">
    <property type="interactions" value="75"/>
</dbReference>
<feature type="transmembrane region" description="Helical" evidence="7">
    <location>
        <begin position="368"/>
        <end position="385"/>
    </location>
</feature>
<keyword evidence="10" id="KW-1185">Reference proteome</keyword>
<feature type="transmembrane region" description="Helical" evidence="7">
    <location>
        <begin position="498"/>
        <end position="519"/>
    </location>
</feature>
<keyword evidence="3 7" id="KW-0812">Transmembrane</keyword>
<dbReference type="InterPro" id="IPR011701">
    <property type="entry name" value="MFS"/>
</dbReference>
<proteinExistence type="predicted"/>
<reference evidence="9 10" key="1">
    <citation type="journal article" date="2018" name="New Phytol.">
        <title>Comparative genomics and transcriptomics depict ericoid mycorrhizal fungi as versatile saprotrophs and plant mutualists.</title>
        <authorList>
            <person name="Martino E."/>
            <person name="Morin E."/>
            <person name="Grelet G.A."/>
            <person name="Kuo A."/>
            <person name="Kohler A."/>
            <person name="Daghino S."/>
            <person name="Barry K.W."/>
            <person name="Cichocki N."/>
            <person name="Clum A."/>
            <person name="Dockter R.B."/>
            <person name="Hainaut M."/>
            <person name="Kuo R.C."/>
            <person name="LaButti K."/>
            <person name="Lindahl B.D."/>
            <person name="Lindquist E.A."/>
            <person name="Lipzen A."/>
            <person name="Khouja H.R."/>
            <person name="Magnuson J."/>
            <person name="Murat C."/>
            <person name="Ohm R.A."/>
            <person name="Singer S.W."/>
            <person name="Spatafora J.W."/>
            <person name="Wang M."/>
            <person name="Veneault-Fourrey C."/>
            <person name="Henrissat B."/>
            <person name="Grigoriev I.V."/>
            <person name="Martin F.M."/>
            <person name="Perotto S."/>
        </authorList>
    </citation>
    <scope>NUCLEOTIDE SEQUENCE [LARGE SCALE GENOMIC DNA]</scope>
    <source>
        <strain evidence="9 10">ATCC 22711</strain>
    </source>
</reference>
<evidence type="ECO:0000256" key="4">
    <source>
        <dbReference type="ARBA" id="ARBA00022989"/>
    </source>
</evidence>
<feature type="transmembrane region" description="Helical" evidence="7">
    <location>
        <begin position="198"/>
        <end position="216"/>
    </location>
</feature>
<evidence type="ECO:0000313" key="10">
    <source>
        <dbReference type="Proteomes" id="UP000241818"/>
    </source>
</evidence>